<dbReference type="SMART" id="SM00389">
    <property type="entry name" value="HOX"/>
    <property type="match status" value="1"/>
</dbReference>
<dbReference type="SMART" id="SM00352">
    <property type="entry name" value="POU"/>
    <property type="match status" value="1"/>
</dbReference>
<name>A0A8W8KL69_MAGGI</name>
<feature type="domain" description="POU-specific" evidence="9">
    <location>
        <begin position="699"/>
        <end position="773"/>
    </location>
</feature>
<dbReference type="InterPro" id="IPR009057">
    <property type="entry name" value="Homeodomain-like_sf"/>
</dbReference>
<dbReference type="PROSITE" id="PS51179">
    <property type="entry name" value="POU_3"/>
    <property type="match status" value="1"/>
</dbReference>
<dbReference type="Pfam" id="PF00046">
    <property type="entry name" value="Homeodomain"/>
    <property type="match status" value="1"/>
</dbReference>
<evidence type="ECO:0000256" key="1">
    <source>
        <dbReference type="ARBA" id="ARBA00023125"/>
    </source>
</evidence>
<feature type="chain" id="PRO_5036477940" description="POU domain protein" evidence="7">
    <location>
        <begin position="25"/>
        <end position="940"/>
    </location>
</feature>
<dbReference type="CDD" id="cd00086">
    <property type="entry name" value="homeodomain"/>
    <property type="match status" value="1"/>
</dbReference>
<feature type="compositionally biased region" description="Low complexity" evidence="6">
    <location>
        <begin position="513"/>
        <end position="529"/>
    </location>
</feature>
<dbReference type="SUPFAM" id="SSF47413">
    <property type="entry name" value="lambda repressor-like DNA-binding domains"/>
    <property type="match status" value="1"/>
</dbReference>
<evidence type="ECO:0008006" key="12">
    <source>
        <dbReference type="Google" id="ProtNLM"/>
    </source>
</evidence>
<keyword evidence="7" id="KW-0732">Signal</keyword>
<keyword evidence="1 4" id="KW-0238">DNA-binding</keyword>
<dbReference type="Proteomes" id="UP000005408">
    <property type="component" value="Unassembled WGS sequence"/>
</dbReference>
<comment type="subcellular location">
    <subcellularLocation>
        <location evidence="4 5">Nucleus</location>
    </subcellularLocation>
</comment>
<evidence type="ECO:0000256" key="6">
    <source>
        <dbReference type="SAM" id="MobiDB-lite"/>
    </source>
</evidence>
<dbReference type="AlphaFoldDB" id="A0A8W8KL69"/>
<feature type="signal peptide" evidence="7">
    <location>
        <begin position="1"/>
        <end position="24"/>
    </location>
</feature>
<organism evidence="10 11">
    <name type="scientific">Magallana gigas</name>
    <name type="common">Pacific oyster</name>
    <name type="synonym">Crassostrea gigas</name>
    <dbReference type="NCBI Taxonomy" id="29159"/>
    <lineage>
        <taxon>Eukaryota</taxon>
        <taxon>Metazoa</taxon>
        <taxon>Spiralia</taxon>
        <taxon>Lophotrochozoa</taxon>
        <taxon>Mollusca</taxon>
        <taxon>Bivalvia</taxon>
        <taxon>Autobranchia</taxon>
        <taxon>Pteriomorphia</taxon>
        <taxon>Ostreida</taxon>
        <taxon>Ostreoidea</taxon>
        <taxon>Ostreidae</taxon>
        <taxon>Magallana</taxon>
    </lineage>
</organism>
<feature type="compositionally biased region" description="Polar residues" evidence="6">
    <location>
        <begin position="549"/>
        <end position="563"/>
    </location>
</feature>
<feature type="compositionally biased region" description="Polar residues" evidence="6">
    <location>
        <begin position="586"/>
        <end position="607"/>
    </location>
</feature>
<evidence type="ECO:0000313" key="11">
    <source>
        <dbReference type="Proteomes" id="UP000005408"/>
    </source>
</evidence>
<dbReference type="GO" id="GO:0000981">
    <property type="term" value="F:DNA-binding transcription factor activity, RNA polymerase II-specific"/>
    <property type="evidence" value="ECO:0007669"/>
    <property type="project" value="InterPro"/>
</dbReference>
<sequence length="940" mass="103690">MFNVTELPILIITLVFQKIYVSDAFSIPCMASISTVRRVSRCPSNIPSYIEAAKKMNCSSLSPDAERCYSFEYHCVLSDDLKYAVEVCAPSLIIVGHVCAKFSTDLSSIIRIDELNCAECPYAYNSTLAFQYPSCAAIGNGCFLAEPSCTSDGYDFPVYRTDSCPSNQNEWNKRSSDINCNDKNGYMCMPNEHFTELLEFCYKVPYLTIEEGICLYLSKHVSVVYGYQCKNFKYGCPTSNYLSSNMFKHKSCTSIRNGCFLAEPHCGSTQPLTTLGQTEIRTGDGIGRNNVDKKVDGYKFPVYSTDVCPRNQLELEQRSTSINCNATNGYMCVPNENFTELIEFCYIHPFLLIQKGVCLYLDKHYSRIILYSCRHFIDGCPTSKYMSSKSYENPSCASIVNGCFRAEPLCESTTRIETRTPSTPSSTIQLTTLPPLTTELETTQPSKSKPTIMQTSIFQITTMDSTPSEPTTMEQSTKLTTMEPSTSESTTIEPLTSETPTTLKSTYQPSVTPSPTHHQTTTSLTTNLQDSEEEDVKYLTFDITERTTKSPGGTTKHSQTITPITKADPDPDQPSPLRYHPPETGKGSTSDTSEIVPQPHPATSDSNQVTPVLTAATLASLTQQVQQQQQQQQQQIQVSASQPNQIPQTVTPIKVQNTMTKISNSSQIVLPHRPYPNVAVKSSPEELSSSGIVDEIPPEENIDLEELEQFAKTFKRRKIELGFTQGDVGLAIGKLYGNDFSQTTISSPGGNGNSLSPESVARRRKKRTSIETNIRVALEKSFQQNPKRSSEEITSVADQLSMEKEVVRVWFCNRRQKQKRINPPSNYIHQMSSPLSPPITPVQVVASPTNQLTVPSSQATMTLSTIISSSTGATLVAASTPSSVGTNQNFIMAKLGSLSISGSNQLILTQASPTSVSTAQGLTLQKAKQIIPQKIEFTTS</sequence>
<dbReference type="SUPFAM" id="SSF46689">
    <property type="entry name" value="Homeodomain-like"/>
    <property type="match status" value="1"/>
</dbReference>
<dbReference type="Pfam" id="PF00157">
    <property type="entry name" value="Pou"/>
    <property type="match status" value="1"/>
</dbReference>
<feature type="DNA-binding region" description="Homeobox" evidence="4">
    <location>
        <begin position="763"/>
        <end position="822"/>
    </location>
</feature>
<keyword evidence="3 4" id="KW-0539">Nucleus</keyword>
<dbReference type="GO" id="GO:0005634">
    <property type="term" value="C:nucleus"/>
    <property type="evidence" value="ECO:0007669"/>
    <property type="project" value="UniProtKB-SubCell"/>
</dbReference>
<evidence type="ECO:0000256" key="4">
    <source>
        <dbReference type="PROSITE-ProRule" id="PRU00108"/>
    </source>
</evidence>
<dbReference type="Gene3D" id="1.10.10.60">
    <property type="entry name" value="Homeodomain-like"/>
    <property type="match status" value="1"/>
</dbReference>
<feature type="compositionally biased region" description="Polar residues" evidence="6">
    <location>
        <begin position="462"/>
        <end position="478"/>
    </location>
</feature>
<feature type="region of interest" description="Disordered" evidence="6">
    <location>
        <begin position="743"/>
        <end position="768"/>
    </location>
</feature>
<dbReference type="PROSITE" id="PS50071">
    <property type="entry name" value="HOMEOBOX_2"/>
    <property type="match status" value="1"/>
</dbReference>
<evidence type="ECO:0000256" key="3">
    <source>
        <dbReference type="ARBA" id="ARBA00023242"/>
    </source>
</evidence>
<reference evidence="10" key="1">
    <citation type="submission" date="2022-08" db="UniProtKB">
        <authorList>
            <consortium name="EnsemblMetazoa"/>
        </authorList>
    </citation>
    <scope>IDENTIFICATION</scope>
    <source>
        <strain evidence="10">05x7-T-G4-1.051#20</strain>
    </source>
</reference>
<keyword evidence="11" id="KW-1185">Reference proteome</keyword>
<dbReference type="InterPro" id="IPR017970">
    <property type="entry name" value="Homeobox_CS"/>
</dbReference>
<dbReference type="PROSITE" id="PS00027">
    <property type="entry name" value="HOMEOBOX_1"/>
    <property type="match status" value="1"/>
</dbReference>
<protein>
    <recommendedName>
        <fullName evidence="12">POU domain protein</fullName>
    </recommendedName>
</protein>
<evidence type="ECO:0000256" key="2">
    <source>
        <dbReference type="ARBA" id="ARBA00023155"/>
    </source>
</evidence>
<dbReference type="EnsemblMetazoa" id="G24086.1">
    <property type="protein sequence ID" value="G24086.1:cds"/>
    <property type="gene ID" value="G24086"/>
</dbReference>
<dbReference type="PANTHER" id="PTHR11636:SF76">
    <property type="entry name" value="PROTEIN NUBBIN"/>
    <property type="match status" value="1"/>
</dbReference>
<dbReference type="PANTHER" id="PTHR11636">
    <property type="entry name" value="POU DOMAIN"/>
    <property type="match status" value="1"/>
</dbReference>
<keyword evidence="2 4" id="KW-0371">Homeobox</keyword>
<feature type="compositionally biased region" description="Low complexity" evidence="6">
    <location>
        <begin position="479"/>
        <end position="506"/>
    </location>
</feature>
<feature type="domain" description="Homeobox" evidence="8">
    <location>
        <begin position="761"/>
        <end position="821"/>
    </location>
</feature>
<evidence type="ECO:0000313" key="10">
    <source>
        <dbReference type="EnsemblMetazoa" id="G24086.1:cds"/>
    </source>
</evidence>
<evidence type="ECO:0000256" key="7">
    <source>
        <dbReference type="SAM" id="SignalP"/>
    </source>
</evidence>
<evidence type="ECO:0000259" key="8">
    <source>
        <dbReference type="PROSITE" id="PS50071"/>
    </source>
</evidence>
<dbReference type="InterPro" id="IPR050255">
    <property type="entry name" value="POU_domain_TF"/>
</dbReference>
<accession>A0A8W8KL69</accession>
<dbReference type="InterPro" id="IPR010982">
    <property type="entry name" value="Lambda_DNA-bd_dom_sf"/>
</dbReference>
<dbReference type="InterPro" id="IPR000327">
    <property type="entry name" value="POU_dom"/>
</dbReference>
<dbReference type="GO" id="GO:0000978">
    <property type="term" value="F:RNA polymerase II cis-regulatory region sequence-specific DNA binding"/>
    <property type="evidence" value="ECO:0007669"/>
    <property type="project" value="TreeGrafter"/>
</dbReference>
<evidence type="ECO:0000259" key="9">
    <source>
        <dbReference type="PROSITE" id="PS51179"/>
    </source>
</evidence>
<dbReference type="InterPro" id="IPR001356">
    <property type="entry name" value="HD"/>
</dbReference>
<feature type="region of interest" description="Disordered" evidence="6">
    <location>
        <begin position="462"/>
        <end position="609"/>
    </location>
</feature>
<evidence type="ECO:0000256" key="5">
    <source>
        <dbReference type="RuleBase" id="RU000682"/>
    </source>
</evidence>
<dbReference type="Gene3D" id="1.10.260.40">
    <property type="entry name" value="lambda repressor-like DNA-binding domains"/>
    <property type="match status" value="1"/>
</dbReference>
<proteinExistence type="predicted"/>